<organism evidence="2 3">
    <name type="scientific">Arcicella rigui</name>
    <dbReference type="NCBI Taxonomy" id="797020"/>
    <lineage>
        <taxon>Bacteria</taxon>
        <taxon>Pseudomonadati</taxon>
        <taxon>Bacteroidota</taxon>
        <taxon>Cytophagia</taxon>
        <taxon>Cytophagales</taxon>
        <taxon>Flectobacillaceae</taxon>
        <taxon>Arcicella</taxon>
    </lineage>
</organism>
<evidence type="ECO:0000256" key="1">
    <source>
        <dbReference type="SAM" id="Phobius"/>
    </source>
</evidence>
<reference evidence="2 3" key="1">
    <citation type="submission" date="2023-12" db="EMBL/GenBank/DDBJ databases">
        <title>Novel species of the genus Arcicella isolated from rivers.</title>
        <authorList>
            <person name="Lu H."/>
        </authorList>
    </citation>
    <scope>NUCLEOTIDE SEQUENCE [LARGE SCALE GENOMIC DNA]</scope>
    <source>
        <strain evidence="2 3">KCTC 23307</strain>
    </source>
</reference>
<dbReference type="RefSeq" id="WP_323295827.1">
    <property type="nucleotide sequence ID" value="NZ_JAYFUM010000006.1"/>
</dbReference>
<keyword evidence="3" id="KW-1185">Reference proteome</keyword>
<accession>A0ABU5Q740</accession>
<comment type="caution">
    <text evidence="2">The sequence shown here is derived from an EMBL/GenBank/DDBJ whole genome shotgun (WGS) entry which is preliminary data.</text>
</comment>
<keyword evidence="1" id="KW-1133">Transmembrane helix</keyword>
<evidence type="ECO:0000313" key="2">
    <source>
        <dbReference type="EMBL" id="MEA5138660.1"/>
    </source>
</evidence>
<name>A0ABU5Q740_9BACT</name>
<evidence type="ECO:0008006" key="4">
    <source>
        <dbReference type="Google" id="ProtNLM"/>
    </source>
</evidence>
<proteinExistence type="predicted"/>
<keyword evidence="1" id="KW-0472">Membrane</keyword>
<sequence>MNVFIFHIFSDFELFDWLITLALFVLLGIQLTILFRNKPELSLRFWIKLSLNLLLWLTVTLLFINPDIEKSMDSNKVLLVSENIPKEEIKLIKDSLKISETFNQKAFNRLLIEKPEIVEQLGNVYLLGQDAQPEILSKISSKNIYWIPFFPKETLQDLHWKAILYKDEIQEVSGKIYVEKPQIIRLKWANKVLDSLSLSKGFSYFRLKTPTFSVGKTDLSLDLADKTLAKIHFFSTRYQPQHYLFVLSNPDFESKILADWLGKNGNIVETIATVAKNTQSTFSINQSGKFVPDVIITDPSNAGNTLVKKAFAEGKSILFINFANADLAVKSINQQLGTNWKITKIDNQENRKISEDLTAQSYKFLPNTFQKELAEYPVAIQKKVGKVAISLLNETFPLMLSGDSIKYSRIWQSTFQALNAPKAHNFNLIGPVFVDVTKDFSVNSTSDASNLLIEKVSSQSTQSAINSKSFNANYIFRKKGWNQFQDTLAIFVEDNTSSIAKAKQLAPYLQTSVMENVSEKAQTFRSTLPEWLWFVLILLLLTALWVEPKL</sequence>
<keyword evidence="1" id="KW-0812">Transmembrane</keyword>
<feature type="transmembrane region" description="Helical" evidence="1">
    <location>
        <begin position="45"/>
        <end position="64"/>
    </location>
</feature>
<dbReference type="Proteomes" id="UP001302949">
    <property type="component" value="Unassembled WGS sequence"/>
</dbReference>
<feature type="transmembrane region" description="Helical" evidence="1">
    <location>
        <begin position="14"/>
        <end position="33"/>
    </location>
</feature>
<dbReference type="EMBL" id="JAYFUM010000006">
    <property type="protein sequence ID" value="MEA5138660.1"/>
    <property type="molecule type" value="Genomic_DNA"/>
</dbReference>
<protein>
    <recommendedName>
        <fullName evidence="4">Aerotolerance regulator N-terminal domain-containing protein</fullName>
    </recommendedName>
</protein>
<evidence type="ECO:0000313" key="3">
    <source>
        <dbReference type="Proteomes" id="UP001302949"/>
    </source>
</evidence>
<gene>
    <name evidence="2" type="ORF">VB248_05940</name>
</gene>